<keyword evidence="4" id="KW-1185">Reference proteome</keyword>
<dbReference type="EMBL" id="WJEC01003718">
    <property type="protein sequence ID" value="KAF7474715.1"/>
    <property type="molecule type" value="Genomic_DNA"/>
</dbReference>
<protein>
    <submittedName>
        <fullName evidence="3">Uncharacterized protein</fullName>
    </submittedName>
</protein>
<name>A0A5E4CHX4_MARMO</name>
<evidence type="ECO:0000313" key="2">
    <source>
        <dbReference type="EMBL" id="KAF7474715.1"/>
    </source>
</evidence>
<proteinExistence type="predicted"/>
<dbReference type="AlphaFoldDB" id="A0A5E4CHX4"/>
<feature type="region of interest" description="Disordered" evidence="1">
    <location>
        <begin position="1"/>
        <end position="21"/>
    </location>
</feature>
<reference evidence="2" key="2">
    <citation type="submission" date="2020-08" db="EMBL/GenBank/DDBJ databases">
        <authorList>
            <person name="Shumante A."/>
            <person name="Zimin A.V."/>
            <person name="Puiu D."/>
            <person name="Salzberg S.L."/>
        </authorList>
    </citation>
    <scope>NUCLEOTIDE SEQUENCE</scope>
    <source>
        <strain evidence="2">WC2-LM</strain>
        <tissue evidence="2">Liver</tissue>
    </source>
</reference>
<dbReference type="Proteomes" id="UP000662637">
    <property type="component" value="Unassembled WGS sequence"/>
</dbReference>
<evidence type="ECO:0000313" key="4">
    <source>
        <dbReference type="Proteomes" id="UP000335636"/>
    </source>
</evidence>
<evidence type="ECO:0000313" key="3">
    <source>
        <dbReference type="EMBL" id="VTJ80501.1"/>
    </source>
</evidence>
<dbReference type="EMBL" id="CABDUW010001304">
    <property type="protein sequence ID" value="VTJ80501.1"/>
    <property type="molecule type" value="Genomic_DNA"/>
</dbReference>
<dbReference type="Proteomes" id="UP000335636">
    <property type="component" value="Unassembled WGS sequence"/>
</dbReference>
<evidence type="ECO:0000256" key="1">
    <source>
        <dbReference type="SAM" id="MobiDB-lite"/>
    </source>
</evidence>
<accession>A0A5E4CHX4</accession>
<sequence>MKQSKKEKRSSNGEKNMDGSLEDMFDLMTHEEYESCLADNFSQMADVEEELSAATEKPNTHGDKQDKIQQKAFVEPYCKDHQREPSFQNSHHIEIVQKKEERRNLLGQARKECETYYADMQAEEREKK</sequence>
<gene>
    <name evidence="2" type="ORF">GHT09_014525</name>
    <name evidence="3" type="ORF">MONAX_5E041929</name>
</gene>
<reference evidence="3 4" key="1">
    <citation type="submission" date="2019-04" db="EMBL/GenBank/DDBJ databases">
        <authorList>
            <person name="Alioto T."/>
            <person name="Alioto T."/>
        </authorList>
    </citation>
    <scope>NUCLEOTIDE SEQUENCE [LARGE SCALE GENOMIC DNA]</scope>
</reference>
<organism evidence="3 4">
    <name type="scientific">Marmota monax</name>
    <name type="common">Woodchuck</name>
    <dbReference type="NCBI Taxonomy" id="9995"/>
    <lineage>
        <taxon>Eukaryota</taxon>
        <taxon>Metazoa</taxon>
        <taxon>Chordata</taxon>
        <taxon>Craniata</taxon>
        <taxon>Vertebrata</taxon>
        <taxon>Euteleostomi</taxon>
        <taxon>Mammalia</taxon>
        <taxon>Eutheria</taxon>
        <taxon>Euarchontoglires</taxon>
        <taxon>Glires</taxon>
        <taxon>Rodentia</taxon>
        <taxon>Sciuromorpha</taxon>
        <taxon>Sciuridae</taxon>
        <taxon>Xerinae</taxon>
        <taxon>Marmotini</taxon>
        <taxon>Marmota</taxon>
    </lineage>
</organism>